<dbReference type="SUPFAM" id="SSF49373">
    <property type="entry name" value="Invasin/intimin cell-adhesion fragments"/>
    <property type="match status" value="2"/>
</dbReference>
<evidence type="ECO:0000313" key="4">
    <source>
        <dbReference type="EMBL" id="NGZ87945.1"/>
    </source>
</evidence>
<protein>
    <submittedName>
        <fullName evidence="4">DUF3494 domain-containing protein</fullName>
    </submittedName>
</protein>
<reference evidence="5" key="1">
    <citation type="submission" date="2023-07" db="EMBL/GenBank/DDBJ databases">
        <title>Duganella aceri sp. nov., isolated from tree sap.</title>
        <authorList>
            <person name="Kim I.S."/>
        </authorList>
    </citation>
    <scope>NUCLEOTIDE SEQUENCE [LARGE SCALE GENOMIC DNA]</scope>
    <source>
        <strain evidence="5">SAP-35</strain>
    </source>
</reference>
<comment type="similarity">
    <text evidence="1">Belongs to the ice-binding protein family.</text>
</comment>
<proteinExistence type="inferred from homology"/>
<organism evidence="4 5">
    <name type="scientific">Duganella aceris</name>
    <dbReference type="NCBI Taxonomy" id="2703883"/>
    <lineage>
        <taxon>Bacteria</taxon>
        <taxon>Pseudomonadati</taxon>
        <taxon>Pseudomonadota</taxon>
        <taxon>Betaproteobacteria</taxon>
        <taxon>Burkholderiales</taxon>
        <taxon>Oxalobacteraceae</taxon>
        <taxon>Telluria group</taxon>
        <taxon>Duganella</taxon>
    </lineage>
</organism>
<accession>A0ABX0FU81</accession>
<feature type="domain" description="BIG2" evidence="3">
    <location>
        <begin position="43"/>
        <end position="123"/>
    </location>
</feature>
<dbReference type="Pfam" id="PF02368">
    <property type="entry name" value="Big_2"/>
    <property type="match status" value="2"/>
</dbReference>
<dbReference type="InterPro" id="IPR003343">
    <property type="entry name" value="Big_2"/>
</dbReference>
<dbReference type="Proteomes" id="UP000666369">
    <property type="component" value="Unassembled WGS sequence"/>
</dbReference>
<comment type="caution">
    <text evidence="4">The sequence shown here is derived from an EMBL/GenBank/DDBJ whole genome shotgun (WGS) entry which is preliminary data.</text>
</comment>
<name>A0ABX0FU81_9BURK</name>
<keyword evidence="2" id="KW-0732">Signal</keyword>
<dbReference type="InterPro" id="IPR021884">
    <property type="entry name" value="Ice-bd_prot"/>
</dbReference>
<feature type="domain" description="BIG2" evidence="3">
    <location>
        <begin position="128"/>
        <end position="209"/>
    </location>
</feature>
<dbReference type="Pfam" id="PF11999">
    <property type="entry name" value="Ice_binding"/>
    <property type="match status" value="1"/>
</dbReference>
<gene>
    <name evidence="4" type="ORF">GW587_27250</name>
</gene>
<dbReference type="RefSeq" id="WP_166108061.1">
    <property type="nucleotide sequence ID" value="NZ_JAADJT010000015.1"/>
</dbReference>
<evidence type="ECO:0000313" key="5">
    <source>
        <dbReference type="Proteomes" id="UP000666369"/>
    </source>
</evidence>
<evidence type="ECO:0000256" key="2">
    <source>
        <dbReference type="ARBA" id="ARBA00022729"/>
    </source>
</evidence>
<feature type="domain" description="BIG2" evidence="3">
    <location>
        <begin position="214"/>
        <end position="295"/>
    </location>
</feature>
<sequence>MNVLQRYTKTLFCSIGFLAVGLLAGCGGGDQGRDPILGLPAATLVSLAVTPAAPSIALGTTQQFAATATYSDGSTQAVVAAWTSATPAVASVAATTGLATSASAGSTVISAAFNGKTATATLTVTPAVLVSIAVTPQAPTVQIAATRQLAVIGTYSNATTQNLTAGASFVSATPANVRVSTGGLVTGVAAGSSVITASSGGKSATTTVTVSGTAPLSVTVSPASATVAIGGSSQFIATATYADNSTALVTGSAVWSADSPSIGTVSASGLATGVAVGSTNITATVGGVTSSAALNVVAVIPSPPVMASVPLGGSADFAVLAGTSLTNNAGGTTLITGNIGASSQTTDPTIAAGFTNYKSGAILAGALTDLQSAIANVNGRTCDVSSTGDIDLGGLTLVPGVYCYAGAISITGTVTLSGPGVYIFRTALTLNTTANSAVVLSNGATAADVTWLPVGPTTLGANSSFKGSILSLAAAVTVGDNATLLNGRVLTGGAVTLRNNQITK</sequence>
<dbReference type="EMBL" id="JAADJT010000015">
    <property type="protein sequence ID" value="NGZ87945.1"/>
    <property type="molecule type" value="Genomic_DNA"/>
</dbReference>
<evidence type="ECO:0000259" key="3">
    <source>
        <dbReference type="SMART" id="SM00635"/>
    </source>
</evidence>
<dbReference type="SMART" id="SM00635">
    <property type="entry name" value="BID_2"/>
    <property type="match status" value="3"/>
</dbReference>
<dbReference type="InterPro" id="IPR008964">
    <property type="entry name" value="Invasin/intimin_cell_adhesion"/>
</dbReference>
<dbReference type="PROSITE" id="PS51257">
    <property type="entry name" value="PROKAR_LIPOPROTEIN"/>
    <property type="match status" value="1"/>
</dbReference>
<evidence type="ECO:0000256" key="1">
    <source>
        <dbReference type="ARBA" id="ARBA00005445"/>
    </source>
</evidence>
<keyword evidence="5" id="KW-1185">Reference proteome</keyword>
<dbReference type="Gene3D" id="2.60.40.1080">
    <property type="match status" value="3"/>
</dbReference>